<sequence length="78" mass="8571">MDFNITAPTVGSSPALSTLTPDNRRVQVDARMVTQTMQPLTNMWWTAGFVKTALHDMHANYADSIRPASCLSFVKAVS</sequence>
<name>A0A919APF2_9PROT</name>
<dbReference type="RefSeq" id="WP_191250343.1">
    <property type="nucleotide sequence ID" value="NZ_BNCI01000001.1"/>
</dbReference>
<dbReference type="Proteomes" id="UP000630923">
    <property type="component" value="Unassembled WGS sequence"/>
</dbReference>
<reference evidence="1" key="2">
    <citation type="submission" date="2020-09" db="EMBL/GenBank/DDBJ databases">
        <authorList>
            <person name="Sun Q."/>
            <person name="Kim S."/>
        </authorList>
    </citation>
    <scope>NUCLEOTIDE SEQUENCE</scope>
    <source>
        <strain evidence="1">KCTC 42590</strain>
    </source>
</reference>
<accession>A0A919APF2</accession>
<gene>
    <name evidence="1" type="ORF">GCM10017044_08980</name>
</gene>
<evidence type="ECO:0000313" key="1">
    <source>
        <dbReference type="EMBL" id="GHF16831.1"/>
    </source>
</evidence>
<comment type="caution">
    <text evidence="1">The sequence shown here is derived from an EMBL/GenBank/DDBJ whole genome shotgun (WGS) entry which is preliminary data.</text>
</comment>
<keyword evidence="2" id="KW-1185">Reference proteome</keyword>
<protein>
    <submittedName>
        <fullName evidence="1">Uncharacterized protein</fullName>
    </submittedName>
</protein>
<dbReference type="AlphaFoldDB" id="A0A919APF2"/>
<proteinExistence type="predicted"/>
<dbReference type="EMBL" id="BNCI01000001">
    <property type="protein sequence ID" value="GHF16831.1"/>
    <property type="molecule type" value="Genomic_DNA"/>
</dbReference>
<organism evidence="1 2">
    <name type="scientific">Kordiimonas sediminis</name>
    <dbReference type="NCBI Taxonomy" id="1735581"/>
    <lineage>
        <taxon>Bacteria</taxon>
        <taxon>Pseudomonadati</taxon>
        <taxon>Pseudomonadota</taxon>
        <taxon>Alphaproteobacteria</taxon>
        <taxon>Kordiimonadales</taxon>
        <taxon>Kordiimonadaceae</taxon>
        <taxon>Kordiimonas</taxon>
    </lineage>
</organism>
<evidence type="ECO:0000313" key="2">
    <source>
        <dbReference type="Proteomes" id="UP000630923"/>
    </source>
</evidence>
<reference evidence="1" key="1">
    <citation type="journal article" date="2014" name="Int. J. Syst. Evol. Microbiol.">
        <title>Complete genome sequence of Corynebacterium casei LMG S-19264T (=DSM 44701T), isolated from a smear-ripened cheese.</title>
        <authorList>
            <consortium name="US DOE Joint Genome Institute (JGI-PGF)"/>
            <person name="Walter F."/>
            <person name="Albersmeier A."/>
            <person name="Kalinowski J."/>
            <person name="Ruckert C."/>
        </authorList>
    </citation>
    <scope>NUCLEOTIDE SEQUENCE</scope>
    <source>
        <strain evidence="1">KCTC 42590</strain>
    </source>
</reference>